<dbReference type="EMBL" id="JPMI01000176">
    <property type="protein sequence ID" value="KFA90809.1"/>
    <property type="molecule type" value="Genomic_DNA"/>
</dbReference>
<sequence length="427" mass="45916">MVLALGFILCASCATSPPGTPEASRPREEPKQVWTTPLPDGRLRLSFEPVSPDLTLEQLRLEAAREVLTSLHASLRTQQHTRLRLVLASTATAQQPPQGWRSHLLEELLSRFGPSPLPLPPSLETSPVLLALKRAPRHMGAGVREAAHELFSSPVFLSSVTLSVFLYFSAWLAPEPIFTKAFVAMLTLRLSLAVGVLELTRVALACVQLYREAHAASTPQQLEAVAERFGKALGGTGLRVLMLVASLGMARGLPQVPEGGLGALLRAPRYALPEGLSLEGASAVQMVADGTVLVTGVAAGTVAATVGSACSDGSEAKDGYYWHHLATNKNSISDLRGGPWTPRFKLLFEMAGMDLDARENRIFLKGHKGPHPAGYHEVVYDTLRRAMRNCATVAQCRSALVTALQQLADEVCTPGSHLHQLVTKSQD</sequence>
<protein>
    <submittedName>
        <fullName evidence="1">Uncharacterized protein</fullName>
    </submittedName>
</protein>
<dbReference type="InterPro" id="IPR032871">
    <property type="entry name" value="AHH_dom_containing"/>
</dbReference>
<proteinExistence type="predicted"/>
<accession>A0A084SQS4</accession>
<evidence type="ECO:0000313" key="2">
    <source>
        <dbReference type="Proteomes" id="UP000028547"/>
    </source>
</evidence>
<reference evidence="1 2" key="1">
    <citation type="submission" date="2014-07" db="EMBL/GenBank/DDBJ databases">
        <title>Draft Genome Sequence of Gephyronic Acid Producer, Cystobacter violaceus Strain Cb vi76.</title>
        <authorList>
            <person name="Stevens D.C."/>
            <person name="Young J."/>
            <person name="Carmichael R."/>
            <person name="Tan J."/>
            <person name="Taylor R.E."/>
        </authorList>
    </citation>
    <scope>NUCLEOTIDE SEQUENCE [LARGE SCALE GENOMIC DNA]</scope>
    <source>
        <strain evidence="1 2">Cb vi76</strain>
    </source>
</reference>
<comment type="caution">
    <text evidence="1">The sequence shown here is derived from an EMBL/GenBank/DDBJ whole genome shotgun (WGS) entry which is preliminary data.</text>
</comment>
<evidence type="ECO:0000313" key="1">
    <source>
        <dbReference type="EMBL" id="KFA90809.1"/>
    </source>
</evidence>
<name>A0A084SQS4_9BACT</name>
<gene>
    <name evidence="1" type="ORF">Q664_26205</name>
</gene>
<dbReference type="AlphaFoldDB" id="A0A084SQS4"/>
<dbReference type="Proteomes" id="UP000028547">
    <property type="component" value="Unassembled WGS sequence"/>
</dbReference>
<organism evidence="1 2">
    <name type="scientific">Archangium violaceum Cb vi76</name>
    <dbReference type="NCBI Taxonomy" id="1406225"/>
    <lineage>
        <taxon>Bacteria</taxon>
        <taxon>Pseudomonadati</taxon>
        <taxon>Myxococcota</taxon>
        <taxon>Myxococcia</taxon>
        <taxon>Myxococcales</taxon>
        <taxon>Cystobacterineae</taxon>
        <taxon>Archangiaceae</taxon>
        <taxon>Archangium</taxon>
    </lineage>
</organism>
<dbReference type="Pfam" id="PF14412">
    <property type="entry name" value="AHH"/>
    <property type="match status" value="1"/>
</dbReference>